<dbReference type="Pfam" id="PF01534">
    <property type="entry name" value="Frizzled"/>
    <property type="match status" value="1"/>
</dbReference>
<protein>
    <submittedName>
        <fullName evidence="14">Frizzled-5</fullName>
    </submittedName>
</protein>
<feature type="transmembrane region" description="Helical" evidence="11">
    <location>
        <begin position="463"/>
        <end position="489"/>
    </location>
</feature>
<dbReference type="Pfam" id="PF01392">
    <property type="entry name" value="Fz"/>
    <property type="match status" value="1"/>
</dbReference>
<evidence type="ECO:0000313" key="14">
    <source>
        <dbReference type="EMBL" id="THD24792.1"/>
    </source>
</evidence>
<keyword evidence="4 11" id="KW-0812">Transmembrane</keyword>
<dbReference type="InterPro" id="IPR036790">
    <property type="entry name" value="Frizzled_dom_sf"/>
</dbReference>
<evidence type="ECO:0000256" key="8">
    <source>
        <dbReference type="ARBA" id="ARBA00023170"/>
    </source>
</evidence>
<keyword evidence="7 9" id="KW-1015">Disulfide bond</keyword>
<feature type="compositionally biased region" description="Polar residues" evidence="10">
    <location>
        <begin position="821"/>
        <end position="832"/>
    </location>
</feature>
<dbReference type="PANTHER" id="PTHR11309">
    <property type="entry name" value="FRIZZLED"/>
    <property type="match status" value="1"/>
</dbReference>
<dbReference type="InterPro" id="IPR015526">
    <property type="entry name" value="Frizzled/SFRP"/>
</dbReference>
<keyword evidence="6 11" id="KW-0472">Membrane</keyword>
<feature type="disulfide bond" evidence="9">
    <location>
        <begin position="140"/>
        <end position="178"/>
    </location>
</feature>
<keyword evidence="3" id="KW-0217">Developmental protein</keyword>
<dbReference type="SMART" id="SM00063">
    <property type="entry name" value="FRI"/>
    <property type="match status" value="1"/>
</dbReference>
<feature type="region of interest" description="Disordered" evidence="10">
    <location>
        <begin position="817"/>
        <end position="846"/>
    </location>
</feature>
<feature type="domain" description="FZ" evidence="12">
    <location>
        <begin position="90"/>
        <end position="212"/>
    </location>
</feature>
<feature type="transmembrane region" description="Helical" evidence="11">
    <location>
        <begin position="596"/>
        <end position="622"/>
    </location>
</feature>
<feature type="disulfide bond" evidence="9">
    <location>
        <begin position="103"/>
        <end position="149"/>
    </location>
</feature>
<keyword evidence="15" id="KW-1185">Reference proteome</keyword>
<evidence type="ECO:0000256" key="3">
    <source>
        <dbReference type="ARBA" id="ARBA00022473"/>
    </source>
</evidence>
<feature type="transmembrane region" description="Helical" evidence="11">
    <location>
        <begin position="509"/>
        <end position="528"/>
    </location>
</feature>
<proteinExistence type="inferred from homology"/>
<comment type="subcellular location">
    <subcellularLocation>
        <location evidence="1">Membrane</location>
        <topology evidence="1">Multi-pass membrane protein</topology>
    </subcellularLocation>
</comment>
<evidence type="ECO:0000313" key="15">
    <source>
        <dbReference type="Proteomes" id="UP000230066"/>
    </source>
</evidence>
<dbReference type="InterPro" id="IPR020067">
    <property type="entry name" value="Frizzled_dom"/>
</dbReference>
<evidence type="ECO:0000256" key="6">
    <source>
        <dbReference type="ARBA" id="ARBA00023136"/>
    </source>
</evidence>
<feature type="domain" description="G-protein coupled receptors family 2 profile 2" evidence="13">
    <location>
        <begin position="337"/>
        <end position="691"/>
    </location>
</feature>
<evidence type="ECO:0000256" key="2">
    <source>
        <dbReference type="ARBA" id="ARBA00008077"/>
    </source>
</evidence>
<evidence type="ECO:0000259" key="12">
    <source>
        <dbReference type="PROSITE" id="PS50038"/>
    </source>
</evidence>
<evidence type="ECO:0000256" key="4">
    <source>
        <dbReference type="ARBA" id="ARBA00022692"/>
    </source>
</evidence>
<dbReference type="EMBL" id="JXXN02001429">
    <property type="protein sequence ID" value="THD24792.1"/>
    <property type="molecule type" value="Genomic_DNA"/>
</dbReference>
<feature type="disulfide bond" evidence="9">
    <location>
        <begin position="171"/>
        <end position="195"/>
    </location>
</feature>
<gene>
    <name evidence="14" type="ORF">D915_004540</name>
</gene>
<keyword evidence="8" id="KW-0675">Receptor</keyword>
<dbReference type="PRINTS" id="PR00489">
    <property type="entry name" value="FRIZZLED"/>
</dbReference>
<dbReference type="PROSITE" id="PS50261">
    <property type="entry name" value="G_PROTEIN_RECEP_F2_4"/>
    <property type="match status" value="1"/>
</dbReference>
<feature type="transmembrane region" description="Helical" evidence="11">
    <location>
        <begin position="373"/>
        <end position="393"/>
    </location>
</feature>
<dbReference type="Gene3D" id="1.10.2000.10">
    <property type="entry name" value="Frizzled cysteine-rich domain"/>
    <property type="match status" value="1"/>
</dbReference>
<accession>A0A4E0RZJ8</accession>
<dbReference type="AlphaFoldDB" id="A0A4E0RZJ8"/>
<dbReference type="GO" id="GO:0005886">
    <property type="term" value="C:plasma membrane"/>
    <property type="evidence" value="ECO:0007669"/>
    <property type="project" value="TreeGrafter"/>
</dbReference>
<organism evidence="14 15">
    <name type="scientific">Fasciola hepatica</name>
    <name type="common">Liver fluke</name>
    <dbReference type="NCBI Taxonomy" id="6192"/>
    <lineage>
        <taxon>Eukaryota</taxon>
        <taxon>Metazoa</taxon>
        <taxon>Spiralia</taxon>
        <taxon>Lophotrochozoa</taxon>
        <taxon>Platyhelminthes</taxon>
        <taxon>Trematoda</taxon>
        <taxon>Digenea</taxon>
        <taxon>Plagiorchiida</taxon>
        <taxon>Echinostomata</taxon>
        <taxon>Echinostomatoidea</taxon>
        <taxon>Fasciolidae</taxon>
        <taxon>Fasciola</taxon>
    </lineage>
</organism>
<dbReference type="Proteomes" id="UP000230066">
    <property type="component" value="Unassembled WGS sequence"/>
</dbReference>
<dbReference type="PROSITE" id="PS50038">
    <property type="entry name" value="FZ"/>
    <property type="match status" value="1"/>
</dbReference>
<dbReference type="InterPro" id="IPR000539">
    <property type="entry name" value="Frizzled/Smoothened_7TM"/>
</dbReference>
<feature type="transmembrane region" description="Helical" evidence="11">
    <location>
        <begin position="548"/>
        <end position="576"/>
    </location>
</feature>
<feature type="transmembrane region" description="Helical" evidence="11">
    <location>
        <begin position="662"/>
        <end position="684"/>
    </location>
</feature>
<dbReference type="InterPro" id="IPR017981">
    <property type="entry name" value="GPCR_2-like_7TM"/>
</dbReference>
<name>A0A4E0RZJ8_FASHE</name>
<evidence type="ECO:0000256" key="10">
    <source>
        <dbReference type="SAM" id="MobiDB-lite"/>
    </source>
</evidence>
<feature type="disulfide bond" evidence="9">
    <location>
        <begin position="95"/>
        <end position="156"/>
    </location>
</feature>
<keyword evidence="5 11" id="KW-1133">Transmembrane helix</keyword>
<evidence type="ECO:0000256" key="9">
    <source>
        <dbReference type="PROSITE-ProRule" id="PRU00090"/>
    </source>
</evidence>
<comment type="caution">
    <text evidence="14">The sequence shown here is derived from an EMBL/GenBank/DDBJ whole genome shotgun (WGS) entry which is preliminary data.</text>
</comment>
<reference evidence="14" key="1">
    <citation type="submission" date="2019-03" db="EMBL/GenBank/DDBJ databases">
        <title>Improved annotation for the trematode Fasciola hepatica.</title>
        <authorList>
            <person name="Choi Y.-J."/>
            <person name="Martin J."/>
            <person name="Mitreva M."/>
        </authorList>
    </citation>
    <scope>NUCLEOTIDE SEQUENCE [LARGE SCALE GENOMIC DNA]</scope>
</reference>
<dbReference type="SMART" id="SM01330">
    <property type="entry name" value="Frizzled"/>
    <property type="match status" value="1"/>
</dbReference>
<sequence length="1066" mass="118129">MQYFVSRAVPSLRRGGYLVTLLYITAVINRACVGYSSLSNGLQQQTSDRLKNSQLSESPVTSAPDLQEFVDGSHWNPVPFHQVLGTHLDPKTHRCEPVKLALCKGMYYPNTRMPNMFHHETQEEAGLEAHQFYPLVQINCSEDLRFLLCSIYTPICVEGYPSFLPPCRSICERVKAGCAPIMQHYNFPWPDRMGCDQFPEYNNPDGILCMERNLTEQTGPRQTKRRSDDTLMTVKPTGTETLFGTESIHSTDAGDKWLDQFNSEASQTLFKQAMENKTVRNWILTNPGTKLVCHCECMPTAREAESERDTDSETTVRECPLPCRTSHFAEDMPDGFTTYWLALWSTLCAVSTLLTILTFMLDSCRFQYPELPIIYLSTCYFMVSLGYLIRLILGHESVACDTTTVVSSLSTTSDSIKGIAKLGTEIPLLSKTITTVASELTEVSAFDRIKVLRYATSGRASCAIVFLLVYFFGLASFVWWVILAFTWFLAAGLKWGSEAISRYSQVFHFIAWSVPTAITALALLLSVVEGDPASGLCTIGTNRSLARILFIFTPSLAFLALGVMFLLAGFVALFRIRGEIKLQRIGLTKTDRLETLMLRIGVFGALYTIPNVTILVCMGYELRNSYIWKLGQMCRCAYEIMSVGPGRGPNQLPEWISPKPDYIMFLVKHFMSLIIGVTSGFWIWSHKTLNSWRLICRGRCCPPGGGSSHSGTVRLLTNTTNTVEADVSSKQNLGPWAAVPSAVSMRAVNLHPSNLIDLRDERTLFCRSSLQNGRKIPHSMQMPLPPVPTGGDAYYYDRVTQSSTALSVIDQRKIKGYSARSDGSQTTFSPHTDNTDPRTVDGSVGTSKKSNLLMHPSMSSVSGFHSPGKIVTTPNNWSALSSSGISSGLTVIGHGPLGKEIDSTAGCGHLSSQTDNRTIFPNQRANWVNTPDYPVHDTMSGEQYPKSKAQNAISGHFNDFPIQTYHSATGENQIIADRRSTDYHSYYSSAAFNPEVSRILTTDAAEPVLPAFNVNSNSSKDSHPTVRSTESARLRQRSSSRPNQLRLTSDSPDKSGTVHTPGIVKV</sequence>
<evidence type="ECO:0000256" key="7">
    <source>
        <dbReference type="ARBA" id="ARBA00023157"/>
    </source>
</evidence>
<dbReference type="CDD" id="cd15035">
    <property type="entry name" value="7tmF_FZD5_FZD8-like"/>
    <property type="match status" value="1"/>
</dbReference>
<dbReference type="SUPFAM" id="SSF63501">
    <property type="entry name" value="Frizzled cysteine-rich domain"/>
    <property type="match status" value="1"/>
</dbReference>
<dbReference type="PANTHER" id="PTHR11309:SF126">
    <property type="entry name" value="FRIZZLED-2"/>
    <property type="match status" value="1"/>
</dbReference>
<comment type="similarity">
    <text evidence="2">Belongs to the G-protein coupled receptor Fz/Smo family.</text>
</comment>
<dbReference type="GO" id="GO:0060070">
    <property type="term" value="P:canonical Wnt signaling pathway"/>
    <property type="evidence" value="ECO:0007669"/>
    <property type="project" value="TreeGrafter"/>
</dbReference>
<feature type="transmembrane region" description="Helical" evidence="11">
    <location>
        <begin position="339"/>
        <end position="361"/>
    </location>
</feature>
<evidence type="ECO:0000256" key="1">
    <source>
        <dbReference type="ARBA" id="ARBA00004141"/>
    </source>
</evidence>
<evidence type="ECO:0000256" key="11">
    <source>
        <dbReference type="SAM" id="Phobius"/>
    </source>
</evidence>
<comment type="caution">
    <text evidence="9">Lacks conserved residue(s) required for the propagation of feature annotation.</text>
</comment>
<evidence type="ECO:0000259" key="13">
    <source>
        <dbReference type="PROSITE" id="PS50261"/>
    </source>
</evidence>
<feature type="compositionally biased region" description="Polar residues" evidence="10">
    <location>
        <begin position="1013"/>
        <end position="1050"/>
    </location>
</feature>
<dbReference type="GO" id="GO:0042813">
    <property type="term" value="F:Wnt receptor activity"/>
    <property type="evidence" value="ECO:0007669"/>
    <property type="project" value="TreeGrafter"/>
</dbReference>
<feature type="region of interest" description="Disordered" evidence="10">
    <location>
        <begin position="1012"/>
        <end position="1066"/>
    </location>
</feature>
<dbReference type="GO" id="GO:0035567">
    <property type="term" value="P:non-canonical Wnt signaling pathway"/>
    <property type="evidence" value="ECO:0007669"/>
    <property type="project" value="TreeGrafter"/>
</dbReference>
<dbReference type="GO" id="GO:0017147">
    <property type="term" value="F:Wnt-protein binding"/>
    <property type="evidence" value="ECO:0007669"/>
    <property type="project" value="TreeGrafter"/>
</dbReference>
<dbReference type="Gene3D" id="1.20.1070.10">
    <property type="entry name" value="Rhodopsin 7-helix transmembrane proteins"/>
    <property type="match status" value="1"/>
</dbReference>
<evidence type="ECO:0000256" key="5">
    <source>
        <dbReference type="ARBA" id="ARBA00022989"/>
    </source>
</evidence>